<keyword evidence="3" id="KW-1185">Reference proteome</keyword>
<evidence type="ECO:0000313" key="3">
    <source>
        <dbReference type="Proteomes" id="UP000427906"/>
    </source>
</evidence>
<feature type="domain" description="Lcl C-terminal" evidence="1">
    <location>
        <begin position="12"/>
        <end position="124"/>
    </location>
</feature>
<evidence type="ECO:0000313" key="2">
    <source>
        <dbReference type="EMBL" id="BBO66253.1"/>
    </source>
</evidence>
<evidence type="ECO:0000259" key="1">
    <source>
        <dbReference type="Pfam" id="PF07603"/>
    </source>
</evidence>
<dbReference type="KEGG" id="dalk:DSCA_01830"/>
<dbReference type="EMBL" id="AP021874">
    <property type="protein sequence ID" value="BBO66253.1"/>
    <property type="molecule type" value="Genomic_DNA"/>
</dbReference>
<dbReference type="Pfam" id="PF07603">
    <property type="entry name" value="Lcl_C"/>
    <property type="match status" value="1"/>
</dbReference>
<name>A0A5K7YCC9_9BACT</name>
<accession>A0A5K7YCC9</accession>
<gene>
    <name evidence="2" type="ORF">DSCA_01830</name>
</gene>
<protein>
    <recommendedName>
        <fullName evidence="1">Lcl C-terminal domain-containing protein</fullName>
    </recommendedName>
</protein>
<dbReference type="InterPro" id="IPR011460">
    <property type="entry name" value="Lcl_C"/>
</dbReference>
<sequence>MASERFVKNSNGTVTDNKTGLMWAPTDNGAPINWMDALSYCREYRGGGHTDWRMPTLDELSSLYDPQTGSMHGYPVSEPIQITAASCWASETRGKKAARFNFTYGTIYWLRQPYSGPTRVLPVRNLR</sequence>
<reference evidence="2 3" key="1">
    <citation type="submission" date="2019-11" db="EMBL/GenBank/DDBJ databases">
        <title>Comparative genomics of hydrocarbon-degrading Desulfosarcina strains.</title>
        <authorList>
            <person name="Watanabe M."/>
            <person name="Kojima H."/>
            <person name="Fukui M."/>
        </authorList>
    </citation>
    <scope>NUCLEOTIDE SEQUENCE [LARGE SCALE GENOMIC DNA]</scope>
    <source>
        <strain evidence="2 3">PL12</strain>
    </source>
</reference>
<dbReference type="Proteomes" id="UP000427906">
    <property type="component" value="Chromosome"/>
</dbReference>
<organism evidence="2 3">
    <name type="scientific">Desulfosarcina alkanivorans</name>
    <dbReference type="NCBI Taxonomy" id="571177"/>
    <lineage>
        <taxon>Bacteria</taxon>
        <taxon>Pseudomonadati</taxon>
        <taxon>Thermodesulfobacteriota</taxon>
        <taxon>Desulfobacteria</taxon>
        <taxon>Desulfobacterales</taxon>
        <taxon>Desulfosarcinaceae</taxon>
        <taxon>Desulfosarcina</taxon>
    </lineage>
</organism>
<proteinExistence type="predicted"/>
<dbReference type="AlphaFoldDB" id="A0A5K7YCC9"/>